<evidence type="ECO:0000313" key="4">
    <source>
        <dbReference type="Proteomes" id="UP000515129"/>
    </source>
</evidence>
<dbReference type="SUPFAM" id="SSF51735">
    <property type="entry name" value="NAD(P)-binding Rossmann-fold domains"/>
    <property type="match status" value="1"/>
</dbReference>
<comment type="similarity">
    <text evidence="1">Belongs to the LDH/MDH superfamily. MDH type 2 family.</text>
</comment>
<dbReference type="KEGG" id="caua:113044646"/>
<dbReference type="InterPro" id="IPR010945">
    <property type="entry name" value="Malate_DH_type2"/>
</dbReference>
<name>A0A6P6JMS1_CARAU</name>
<dbReference type="FunFam" id="3.40.50.720:FF:000144">
    <property type="entry name" value="Malate dehydrogenase [NADP]"/>
    <property type="match status" value="1"/>
</dbReference>
<feature type="domain" description="Lactate/malate dehydrogenase C-terminal" evidence="3">
    <location>
        <begin position="314"/>
        <end position="485"/>
    </location>
</feature>
<dbReference type="RefSeq" id="XP_026060587.1">
    <property type="nucleotide sequence ID" value="XM_026204802.1"/>
</dbReference>
<reference evidence="5" key="1">
    <citation type="submission" date="2025-08" db="UniProtKB">
        <authorList>
            <consortium name="RefSeq"/>
        </authorList>
    </citation>
    <scope>IDENTIFICATION</scope>
    <source>
        <strain evidence="5">Wakin</strain>
        <tissue evidence="5">Muscle</tissue>
    </source>
</reference>
<dbReference type="SUPFAM" id="SSF56327">
    <property type="entry name" value="LDH C-terminal domain-like"/>
    <property type="match status" value="1"/>
</dbReference>
<evidence type="ECO:0000313" key="5">
    <source>
        <dbReference type="RefSeq" id="XP_026060587.1"/>
    </source>
</evidence>
<dbReference type="GeneID" id="113044646"/>
<dbReference type="Gene3D" id="3.40.50.720">
    <property type="entry name" value="NAD(P)-binding Rossmann-like Domain"/>
    <property type="match status" value="1"/>
</dbReference>
<dbReference type="CTD" id="130752"/>
<dbReference type="InterPro" id="IPR015955">
    <property type="entry name" value="Lactate_DH/Glyco_Ohase_4_C"/>
</dbReference>
<keyword evidence="2" id="KW-0560">Oxidoreductase</keyword>
<dbReference type="OrthoDB" id="1510206at2759"/>
<gene>
    <name evidence="5" type="primary">mdh1b</name>
</gene>
<evidence type="ECO:0000256" key="1">
    <source>
        <dbReference type="ARBA" id="ARBA00009613"/>
    </source>
</evidence>
<dbReference type="InterPro" id="IPR036291">
    <property type="entry name" value="NAD(P)-bd_dom_sf"/>
</dbReference>
<organism evidence="4 5">
    <name type="scientific">Carassius auratus</name>
    <name type="common">Goldfish</name>
    <dbReference type="NCBI Taxonomy" id="7957"/>
    <lineage>
        <taxon>Eukaryota</taxon>
        <taxon>Metazoa</taxon>
        <taxon>Chordata</taxon>
        <taxon>Craniata</taxon>
        <taxon>Vertebrata</taxon>
        <taxon>Euteleostomi</taxon>
        <taxon>Actinopterygii</taxon>
        <taxon>Neopterygii</taxon>
        <taxon>Teleostei</taxon>
        <taxon>Ostariophysi</taxon>
        <taxon>Cypriniformes</taxon>
        <taxon>Cyprinidae</taxon>
        <taxon>Cyprininae</taxon>
        <taxon>Carassius</taxon>
    </lineage>
</organism>
<dbReference type="GO" id="GO:0016615">
    <property type="term" value="F:malate dehydrogenase activity"/>
    <property type="evidence" value="ECO:0007669"/>
    <property type="project" value="InterPro"/>
</dbReference>
<keyword evidence="4" id="KW-1185">Reference proteome</keyword>
<dbReference type="GO" id="GO:0016616">
    <property type="term" value="F:oxidoreductase activity, acting on the CH-OH group of donors, NAD or NADP as acceptor"/>
    <property type="evidence" value="ECO:0007669"/>
    <property type="project" value="InterPro"/>
</dbReference>
<evidence type="ECO:0000256" key="2">
    <source>
        <dbReference type="ARBA" id="ARBA00023002"/>
    </source>
</evidence>
<dbReference type="AlphaFoldDB" id="A0A6P6JMS1"/>
<accession>A0A6P6JMS1</accession>
<dbReference type="Proteomes" id="UP000515129">
    <property type="component" value="Chromosome 26"/>
</dbReference>
<dbReference type="Gene3D" id="3.90.110.10">
    <property type="entry name" value="Lactate dehydrogenase/glycoside hydrolase, family 4, C-terminal"/>
    <property type="match status" value="1"/>
</dbReference>
<dbReference type="PANTHER" id="PTHR23382">
    <property type="entry name" value="MALATE DEHYDROGENASE"/>
    <property type="match status" value="1"/>
</dbReference>
<dbReference type="InterPro" id="IPR022383">
    <property type="entry name" value="Lactate/malate_DH_C"/>
</dbReference>
<protein>
    <submittedName>
        <fullName evidence="5">Malate dehydrogenase 1B</fullName>
    </submittedName>
</protein>
<dbReference type="GO" id="GO:0006108">
    <property type="term" value="P:malate metabolic process"/>
    <property type="evidence" value="ECO:0007669"/>
    <property type="project" value="InterPro"/>
</dbReference>
<dbReference type="Pfam" id="PF02866">
    <property type="entry name" value="Ldh_1_C"/>
    <property type="match status" value="1"/>
</dbReference>
<evidence type="ECO:0000259" key="3">
    <source>
        <dbReference type="Pfam" id="PF02866"/>
    </source>
</evidence>
<sequence>MEHTRLPSNCGRACEWKNMAKFVLAGKADCPYYAKAELLADVLQRKLPEFHIHKICVHPSDWEKWLEDTCASHGWEHSCSPLVWRELTDRGGKGLLLGGFSDFLEHAQGYYGITSDMNSDLMQKISAENQQIKELCIEEEIHRQMSLRPLHIWISSALNPICYSLIPQLFSPGLFPGLPTFSLHLMDADGSEEMLQGLKMETEDLAQHQLHEVTVHSDQTRAFKEAHFIIFLDDLQPACESNDVQDDKDHTVSQVAERFRCYGQLIEANAQKDVRVIIAGDSFVNLKCSLLIENTPSVDPHNFVAMTTQLEYEAKTQLAQKLSVKTADITNVIVWGNISGSFHIDLQRAKVFRCDGAIWGPDGFSQQVLEMIYDGKWLQTDFMNLVHKHRTTISSKTNKATGISTTNGIMTILKAWNNDASPEDVFSLGVISTGQFGIPAGLVFSVPVSFRDGCWSVRSDVTVTDELRQKLNACADELKMERDTAARILKMHDGLQ</sequence>
<proteinExistence type="inferred from homology"/>